<evidence type="ECO:0000313" key="2">
    <source>
        <dbReference type="EMBL" id="MBD2559915.1"/>
    </source>
</evidence>
<dbReference type="InterPro" id="IPR001763">
    <property type="entry name" value="Rhodanese-like_dom"/>
</dbReference>
<dbReference type="Pfam" id="PF00581">
    <property type="entry name" value="Rhodanese"/>
    <property type="match status" value="1"/>
</dbReference>
<dbReference type="SMART" id="SM00450">
    <property type="entry name" value="RHOD"/>
    <property type="match status" value="1"/>
</dbReference>
<dbReference type="EMBL" id="JACJTE010000003">
    <property type="protein sequence ID" value="MBD2559915.1"/>
    <property type="molecule type" value="Genomic_DNA"/>
</dbReference>
<dbReference type="PROSITE" id="PS50206">
    <property type="entry name" value="RHODANESE_3"/>
    <property type="match status" value="1"/>
</dbReference>
<dbReference type="PANTHER" id="PTHR43031">
    <property type="entry name" value="FAD-DEPENDENT OXIDOREDUCTASE"/>
    <property type="match status" value="1"/>
</dbReference>
<protein>
    <submittedName>
        <fullName evidence="2">Rhodanese-like domain-containing protein</fullName>
    </submittedName>
</protein>
<accession>A0ABR8ETG2</accession>
<dbReference type="Proteomes" id="UP000604661">
    <property type="component" value="Unassembled WGS sequence"/>
</dbReference>
<dbReference type="InterPro" id="IPR050229">
    <property type="entry name" value="GlpE_sulfurtransferase"/>
</dbReference>
<proteinExistence type="predicted"/>
<dbReference type="RefSeq" id="WP_190890345.1">
    <property type="nucleotide sequence ID" value="NZ_JACJTE010000003.1"/>
</dbReference>
<comment type="caution">
    <text evidence="2">The sequence shown here is derived from an EMBL/GenBank/DDBJ whole genome shotgun (WGS) entry which is preliminary data.</text>
</comment>
<dbReference type="SUPFAM" id="SSF52821">
    <property type="entry name" value="Rhodanese/Cell cycle control phosphatase"/>
    <property type="match status" value="1"/>
</dbReference>
<gene>
    <name evidence="2" type="ORF">H6G95_04625</name>
</gene>
<dbReference type="PANTHER" id="PTHR43031:SF1">
    <property type="entry name" value="PYRIDINE NUCLEOTIDE-DISULPHIDE OXIDOREDUCTASE"/>
    <property type="match status" value="1"/>
</dbReference>
<evidence type="ECO:0000259" key="1">
    <source>
        <dbReference type="PROSITE" id="PS50206"/>
    </source>
</evidence>
<keyword evidence="3" id="KW-1185">Reference proteome</keyword>
<organism evidence="2 3">
    <name type="scientific">Nostoc linckia FACHB-391</name>
    <dbReference type="NCBI Taxonomy" id="2692906"/>
    <lineage>
        <taxon>Bacteria</taxon>
        <taxon>Bacillati</taxon>
        <taxon>Cyanobacteriota</taxon>
        <taxon>Cyanophyceae</taxon>
        <taxon>Nostocales</taxon>
        <taxon>Nostocaceae</taxon>
        <taxon>Nostoc</taxon>
    </lineage>
</organism>
<sequence>MSNNLVADVHELKTRLQWGQPGFTIVDVRERHTYNNGRISGAIPIPLDDLASRAKSALHKERHIYIYGDSDEQSTQAAQILRGEGFVEVAEIKGGLAAWISVGGATEGVAA</sequence>
<name>A0ABR8ETG2_NOSLI</name>
<dbReference type="Gene3D" id="3.40.250.10">
    <property type="entry name" value="Rhodanese-like domain"/>
    <property type="match status" value="1"/>
</dbReference>
<evidence type="ECO:0000313" key="3">
    <source>
        <dbReference type="Proteomes" id="UP000604661"/>
    </source>
</evidence>
<dbReference type="InterPro" id="IPR036873">
    <property type="entry name" value="Rhodanese-like_dom_sf"/>
</dbReference>
<feature type="domain" description="Rhodanese" evidence="1">
    <location>
        <begin position="19"/>
        <end position="108"/>
    </location>
</feature>
<reference evidence="2 3" key="1">
    <citation type="journal article" date="2020" name="ISME J.">
        <title>Comparative genomics reveals insights into cyanobacterial evolution and habitat adaptation.</title>
        <authorList>
            <person name="Chen M.Y."/>
            <person name="Teng W.K."/>
            <person name="Zhao L."/>
            <person name="Hu C.X."/>
            <person name="Zhou Y.K."/>
            <person name="Han B.P."/>
            <person name="Song L.R."/>
            <person name="Shu W.S."/>
        </authorList>
    </citation>
    <scope>NUCLEOTIDE SEQUENCE [LARGE SCALE GENOMIC DNA]</scope>
    <source>
        <strain evidence="2 3">FACHB-391</strain>
    </source>
</reference>
<dbReference type="CDD" id="cd00158">
    <property type="entry name" value="RHOD"/>
    <property type="match status" value="1"/>
</dbReference>